<protein>
    <submittedName>
        <fullName evidence="1">Uncharacterized protein</fullName>
    </submittedName>
</protein>
<dbReference type="EnsemblPlants" id="AVESA.00010b.r2.6AG1038670.1">
    <property type="protein sequence ID" value="AVESA.00010b.r2.6AG1038670.1.CDS"/>
    <property type="gene ID" value="AVESA.00010b.r2.6AG1038670"/>
</dbReference>
<evidence type="ECO:0000313" key="2">
    <source>
        <dbReference type="Proteomes" id="UP001732700"/>
    </source>
</evidence>
<reference evidence="1" key="2">
    <citation type="submission" date="2025-09" db="UniProtKB">
        <authorList>
            <consortium name="EnsemblPlants"/>
        </authorList>
    </citation>
    <scope>IDENTIFICATION</scope>
</reference>
<organism evidence="1 2">
    <name type="scientific">Avena sativa</name>
    <name type="common">Oat</name>
    <dbReference type="NCBI Taxonomy" id="4498"/>
    <lineage>
        <taxon>Eukaryota</taxon>
        <taxon>Viridiplantae</taxon>
        <taxon>Streptophyta</taxon>
        <taxon>Embryophyta</taxon>
        <taxon>Tracheophyta</taxon>
        <taxon>Spermatophyta</taxon>
        <taxon>Magnoliopsida</taxon>
        <taxon>Liliopsida</taxon>
        <taxon>Poales</taxon>
        <taxon>Poaceae</taxon>
        <taxon>BOP clade</taxon>
        <taxon>Pooideae</taxon>
        <taxon>Poodae</taxon>
        <taxon>Poeae</taxon>
        <taxon>Poeae Chloroplast Group 1 (Aveneae type)</taxon>
        <taxon>Aveninae</taxon>
        <taxon>Avena</taxon>
    </lineage>
</organism>
<dbReference type="Proteomes" id="UP001732700">
    <property type="component" value="Chromosome 6A"/>
</dbReference>
<keyword evidence="2" id="KW-1185">Reference proteome</keyword>
<name>A0ACD5YTB2_AVESA</name>
<sequence length="402" mass="44497">MQSYLTPFLPNTAMAKQEMHSLFSNFAHVLGMSLENTIQGSQVTQKMELLPVLFIKRSILVTGSAILSIASRYRALLDKWILYKFAASQGAPIHSAMILRSCWQRRFLPLFVGIGFLMARLYNYITIHSHIHGRQVIHSVESNIQGDLVIENNGLYNHQSSLPSLLGSKPAYARLALQCVFSAAMLKAQLAPNSISFKARCLQKKHEIGALRSVIARNGQSLTYIAALLTLQIFLQLNRVNTNTSMLPMLFETTGSRSRAALVGKLVIVLVNSCGILGSAYMVKQHGRAATVTVGVVLMVFCQMAIPMILEFHIGLGGGGSRTPRGYTAAMFLLTCVLSCGLSWSWGSMFWTVPGKKFHSAGQIAGVALNLAFCFAQMQYFLVMLWRLRSAVLAYYAMWIWS</sequence>
<reference evidence="1" key="1">
    <citation type="submission" date="2021-05" db="EMBL/GenBank/DDBJ databases">
        <authorList>
            <person name="Scholz U."/>
            <person name="Mascher M."/>
            <person name="Fiebig A."/>
        </authorList>
    </citation>
    <scope>NUCLEOTIDE SEQUENCE [LARGE SCALE GENOMIC DNA]</scope>
</reference>
<proteinExistence type="predicted"/>
<evidence type="ECO:0000313" key="1">
    <source>
        <dbReference type="EnsemblPlants" id="AVESA.00010b.r2.6AG1038670.1.CDS"/>
    </source>
</evidence>
<accession>A0ACD5YTB2</accession>